<dbReference type="FunFam" id="3.40.640.10:FF:000004">
    <property type="entry name" value="Acetylornithine aminotransferase"/>
    <property type="match status" value="1"/>
</dbReference>
<evidence type="ECO:0000256" key="7">
    <source>
        <dbReference type="ARBA" id="ARBA00022898"/>
    </source>
</evidence>
<reference evidence="9 10" key="1">
    <citation type="journal article" date="2019" name="Nat. Microbiol.">
        <title>Mediterranean grassland soil C-N compound turnover is dependent on rainfall and depth, and is mediated by genomically divergent microorganisms.</title>
        <authorList>
            <person name="Diamond S."/>
            <person name="Andeer P.F."/>
            <person name="Li Z."/>
            <person name="Crits-Christoph A."/>
            <person name="Burstein D."/>
            <person name="Anantharaman K."/>
            <person name="Lane K.R."/>
            <person name="Thomas B.C."/>
            <person name="Pan C."/>
            <person name="Northen T.R."/>
            <person name="Banfield J.F."/>
        </authorList>
    </citation>
    <scope>NUCLEOTIDE SEQUENCE [LARGE SCALE GENOMIC DNA]</scope>
    <source>
        <strain evidence="9">WS_11</strain>
    </source>
</reference>
<comment type="caution">
    <text evidence="9">The sequence shown here is derived from an EMBL/GenBank/DDBJ whole genome shotgun (WGS) entry which is preliminary data.</text>
</comment>
<dbReference type="Gene3D" id="3.40.640.10">
    <property type="entry name" value="Type I PLP-dependent aspartate aminotransferase-like (Major domain)"/>
    <property type="match status" value="1"/>
</dbReference>
<dbReference type="InterPro" id="IPR015421">
    <property type="entry name" value="PyrdxlP-dep_Trfase_major"/>
</dbReference>
<proteinExistence type="inferred from homology"/>
<evidence type="ECO:0000256" key="4">
    <source>
        <dbReference type="ARBA" id="ARBA00013049"/>
    </source>
</evidence>
<dbReference type="EC" id="2.6.1.44" evidence="4"/>
<evidence type="ECO:0000313" key="9">
    <source>
        <dbReference type="EMBL" id="TMQ70745.1"/>
    </source>
</evidence>
<evidence type="ECO:0000256" key="3">
    <source>
        <dbReference type="ARBA" id="ARBA00011881"/>
    </source>
</evidence>
<protein>
    <recommendedName>
        <fullName evidence="4">alanine--glyoxylate transaminase</fullName>
        <ecNumber evidence="4">2.6.1.44</ecNumber>
    </recommendedName>
</protein>
<dbReference type="GO" id="GO:0008453">
    <property type="term" value="F:alanine-glyoxylate transaminase activity"/>
    <property type="evidence" value="ECO:0007669"/>
    <property type="project" value="UniProtKB-EC"/>
</dbReference>
<evidence type="ECO:0000256" key="6">
    <source>
        <dbReference type="ARBA" id="ARBA00022679"/>
    </source>
</evidence>
<dbReference type="CDD" id="cd00610">
    <property type="entry name" value="OAT_like"/>
    <property type="match status" value="1"/>
</dbReference>
<dbReference type="SUPFAM" id="SSF53383">
    <property type="entry name" value="PLP-dependent transferases"/>
    <property type="match status" value="1"/>
</dbReference>
<keyword evidence="6 9" id="KW-0808">Transferase</keyword>
<dbReference type="PANTHER" id="PTHR45688:SF3">
    <property type="entry name" value="ALANINE--GLYOXYLATE AMINOTRANSFERASE 2, MITOCHONDRIAL"/>
    <property type="match status" value="1"/>
</dbReference>
<comment type="cofactor">
    <cofactor evidence="1">
        <name>pyridoxal 5'-phosphate</name>
        <dbReference type="ChEBI" id="CHEBI:597326"/>
    </cofactor>
</comment>
<accession>A0A538U4E3</accession>
<organism evidence="9 10">
    <name type="scientific">Eiseniibacteriota bacterium</name>
    <dbReference type="NCBI Taxonomy" id="2212470"/>
    <lineage>
        <taxon>Bacteria</taxon>
        <taxon>Candidatus Eiseniibacteriota</taxon>
    </lineage>
</organism>
<dbReference type="PANTHER" id="PTHR45688">
    <property type="match status" value="1"/>
</dbReference>
<dbReference type="InterPro" id="IPR015424">
    <property type="entry name" value="PyrdxlP-dep_Trfase"/>
</dbReference>
<dbReference type="GO" id="GO:0030170">
    <property type="term" value="F:pyridoxal phosphate binding"/>
    <property type="evidence" value="ECO:0007669"/>
    <property type="project" value="InterPro"/>
</dbReference>
<dbReference type="PIRSF" id="PIRSF000521">
    <property type="entry name" value="Transaminase_4ab_Lys_Orn"/>
    <property type="match status" value="1"/>
</dbReference>
<dbReference type="AlphaFoldDB" id="A0A538U4E3"/>
<evidence type="ECO:0000256" key="8">
    <source>
        <dbReference type="RuleBase" id="RU003560"/>
    </source>
</evidence>
<evidence type="ECO:0000313" key="10">
    <source>
        <dbReference type="Proteomes" id="UP000319771"/>
    </source>
</evidence>
<dbReference type="Proteomes" id="UP000319771">
    <property type="component" value="Unassembled WGS sequence"/>
</dbReference>
<sequence>MNPKSPASPQALSAADVRAKHKEFLFPATSNYYEESLVLTEGKGMRLRDIDGREYLDFFGGILTVSVGHCNDDVNAAVKAQIDRLGHVSTLYPTLPIVELAEKLASITPGALKKCYFTASGTEADETAVMMAQLHTGRSEIVALRHGYSGRSMLAQSLTAHSSWRALPTKIPDIKHALSPYCYRCPLGLEYPSCGVKCAQDIEELIKTTTTGQIAGFLAEPIQGVGGFITPPKEYFEIAVGIIRKYGGVFISDEVQTGFGRTGSKWWGCEQYGVEPEIMTMAKGIANGWPLSATICTPAIADSLQKLTISTFGGNPISVTAANATLEVMEKQDLRGNSERQGRRLRAGLEGLQRKYPRTIGDVRGMGLMQGVEHVADETQGDRTPNAQATARLFEETKKRGLLIGKGGLYGNVLRISPPLTVNAAEVDEAIGKLDESYRAIGA</sequence>
<evidence type="ECO:0000256" key="5">
    <source>
        <dbReference type="ARBA" id="ARBA00022576"/>
    </source>
</evidence>
<evidence type="ECO:0000256" key="2">
    <source>
        <dbReference type="ARBA" id="ARBA00008954"/>
    </source>
</evidence>
<dbReference type="Pfam" id="PF00202">
    <property type="entry name" value="Aminotran_3"/>
    <property type="match status" value="1"/>
</dbReference>
<name>A0A538U4E3_UNCEI</name>
<dbReference type="InterPro" id="IPR015422">
    <property type="entry name" value="PyrdxlP-dep_Trfase_small"/>
</dbReference>
<dbReference type="InterPro" id="IPR005814">
    <property type="entry name" value="Aminotrans_3"/>
</dbReference>
<keyword evidence="7 8" id="KW-0663">Pyridoxal phosphate</keyword>
<comment type="subunit">
    <text evidence="3">Homotetramer.</text>
</comment>
<keyword evidence="5 9" id="KW-0032">Aminotransferase</keyword>
<dbReference type="EMBL" id="VBPB01000207">
    <property type="protein sequence ID" value="TMQ70745.1"/>
    <property type="molecule type" value="Genomic_DNA"/>
</dbReference>
<gene>
    <name evidence="9" type="ORF">E6K81_11910</name>
</gene>
<comment type="similarity">
    <text evidence="2 8">Belongs to the class-III pyridoxal-phosphate-dependent aminotransferase family.</text>
</comment>
<evidence type="ECO:0000256" key="1">
    <source>
        <dbReference type="ARBA" id="ARBA00001933"/>
    </source>
</evidence>
<dbReference type="Gene3D" id="3.90.1150.10">
    <property type="entry name" value="Aspartate Aminotransferase, domain 1"/>
    <property type="match status" value="1"/>
</dbReference>